<dbReference type="GO" id="GO:0003955">
    <property type="term" value="F:NAD(P)H dehydrogenase (quinone) activity"/>
    <property type="evidence" value="ECO:0007669"/>
    <property type="project" value="TreeGrafter"/>
</dbReference>
<evidence type="ECO:0000256" key="1">
    <source>
        <dbReference type="SAM" id="SignalP"/>
    </source>
</evidence>
<dbReference type="InterPro" id="IPR029039">
    <property type="entry name" value="Flavoprotein-like_sf"/>
</dbReference>
<dbReference type="Gene3D" id="3.40.50.360">
    <property type="match status" value="1"/>
</dbReference>
<organism evidence="3 4">
    <name type="scientific">Dactylosporangium sucinum</name>
    <dbReference type="NCBI Taxonomy" id="1424081"/>
    <lineage>
        <taxon>Bacteria</taxon>
        <taxon>Bacillati</taxon>
        <taxon>Actinomycetota</taxon>
        <taxon>Actinomycetes</taxon>
        <taxon>Micromonosporales</taxon>
        <taxon>Micromonosporaceae</taxon>
        <taxon>Dactylosporangium</taxon>
    </lineage>
</organism>
<dbReference type="PANTHER" id="PTHR30546:SF23">
    <property type="entry name" value="FLAVOPROTEIN-LIKE PROTEIN YCP4-RELATED"/>
    <property type="match status" value="1"/>
</dbReference>
<reference evidence="3" key="1">
    <citation type="journal article" date="2014" name="Int. J. Syst. Evol. Microbiol.">
        <title>Complete genome sequence of Corynebacterium casei LMG S-19264T (=DSM 44701T), isolated from a smear-ripened cheese.</title>
        <authorList>
            <consortium name="US DOE Joint Genome Institute (JGI-PGF)"/>
            <person name="Walter F."/>
            <person name="Albersmeier A."/>
            <person name="Kalinowski J."/>
            <person name="Ruckert C."/>
        </authorList>
    </citation>
    <scope>NUCLEOTIDE SEQUENCE</scope>
    <source>
        <strain evidence="3">JCM 19831</strain>
    </source>
</reference>
<dbReference type="Proteomes" id="UP000642070">
    <property type="component" value="Unassembled WGS sequence"/>
</dbReference>
<protein>
    <recommendedName>
        <fullName evidence="2">NADPH-dependent FMN reductase-like domain-containing protein</fullName>
    </recommendedName>
</protein>
<reference evidence="3" key="2">
    <citation type="submission" date="2020-09" db="EMBL/GenBank/DDBJ databases">
        <authorList>
            <person name="Sun Q."/>
            <person name="Ohkuma M."/>
        </authorList>
    </citation>
    <scope>NUCLEOTIDE SEQUENCE</scope>
    <source>
        <strain evidence="3">JCM 19831</strain>
    </source>
</reference>
<dbReference type="SUPFAM" id="SSF52218">
    <property type="entry name" value="Flavoproteins"/>
    <property type="match status" value="1"/>
</dbReference>
<dbReference type="Pfam" id="PF03358">
    <property type="entry name" value="FMN_red"/>
    <property type="match status" value="1"/>
</dbReference>
<dbReference type="RefSeq" id="WP_190254875.1">
    <property type="nucleotide sequence ID" value="NZ_BMPI01000048.1"/>
</dbReference>
<name>A0A917U9T9_9ACTN</name>
<dbReference type="GO" id="GO:0016020">
    <property type="term" value="C:membrane"/>
    <property type="evidence" value="ECO:0007669"/>
    <property type="project" value="TreeGrafter"/>
</dbReference>
<gene>
    <name evidence="3" type="ORF">GCM10007977_075900</name>
</gene>
<evidence type="ECO:0000313" key="4">
    <source>
        <dbReference type="Proteomes" id="UP000642070"/>
    </source>
</evidence>
<feature type="chain" id="PRO_5039044302" description="NADPH-dependent FMN reductase-like domain-containing protein" evidence="1">
    <location>
        <begin position="20"/>
        <end position="211"/>
    </location>
</feature>
<sequence>MARILLVYSSLFGANAQLAALAEAALGAAGADVRVRRVREVALTGEEQAAAEGAQIATGADLTWAEGFVFCSPSHTGLLSASMKAFIDQHHDSAAAGAHLNKTFTAMATSGYAHAGQERVVDELNAVGAAWGCVIVAPGTADEGLNVHNGNPYGLSFVLEHGRLPGSAETTGVLRRHLHRLVAVTDALAPLRAADARTGTRTVPTIAGALT</sequence>
<keyword evidence="4" id="KW-1185">Reference proteome</keyword>
<feature type="domain" description="NADPH-dependent FMN reductase-like" evidence="2">
    <location>
        <begin position="3"/>
        <end position="138"/>
    </location>
</feature>
<evidence type="ECO:0000259" key="2">
    <source>
        <dbReference type="Pfam" id="PF03358"/>
    </source>
</evidence>
<dbReference type="InterPro" id="IPR005025">
    <property type="entry name" value="FMN_Rdtase-like_dom"/>
</dbReference>
<dbReference type="PANTHER" id="PTHR30546">
    <property type="entry name" value="FLAVODOXIN-RELATED PROTEIN WRBA-RELATED"/>
    <property type="match status" value="1"/>
</dbReference>
<dbReference type="AlphaFoldDB" id="A0A917U9T9"/>
<feature type="signal peptide" evidence="1">
    <location>
        <begin position="1"/>
        <end position="19"/>
    </location>
</feature>
<dbReference type="EMBL" id="BMPI01000048">
    <property type="protein sequence ID" value="GGM63129.1"/>
    <property type="molecule type" value="Genomic_DNA"/>
</dbReference>
<proteinExistence type="predicted"/>
<keyword evidence="1" id="KW-0732">Signal</keyword>
<evidence type="ECO:0000313" key="3">
    <source>
        <dbReference type="EMBL" id="GGM63129.1"/>
    </source>
</evidence>
<accession>A0A917U9T9</accession>
<comment type="caution">
    <text evidence="3">The sequence shown here is derived from an EMBL/GenBank/DDBJ whole genome shotgun (WGS) entry which is preliminary data.</text>
</comment>